<feature type="domain" description="Response regulatory" evidence="4">
    <location>
        <begin position="3"/>
        <end position="119"/>
    </location>
</feature>
<dbReference type="InterPro" id="IPR036890">
    <property type="entry name" value="HATPase_C_sf"/>
</dbReference>
<protein>
    <submittedName>
        <fullName evidence="5">Response regulator</fullName>
    </submittedName>
</protein>
<dbReference type="RefSeq" id="WP_323250645.1">
    <property type="nucleotide sequence ID" value="NZ_JAYFUL010000025.1"/>
</dbReference>
<evidence type="ECO:0000256" key="2">
    <source>
        <dbReference type="PROSITE-ProRule" id="PRU00169"/>
    </source>
</evidence>
<dbReference type="SUPFAM" id="SSF55874">
    <property type="entry name" value="ATPase domain of HSP90 chaperone/DNA topoisomerase II/histidine kinase"/>
    <property type="match status" value="1"/>
</dbReference>
<organism evidence="5 6">
    <name type="scientific">Arcicella aquatica</name>
    <dbReference type="NCBI Taxonomy" id="217141"/>
    <lineage>
        <taxon>Bacteria</taxon>
        <taxon>Pseudomonadati</taxon>
        <taxon>Bacteroidota</taxon>
        <taxon>Cytophagia</taxon>
        <taxon>Cytophagales</taxon>
        <taxon>Flectobacillaceae</taxon>
        <taxon>Arcicella</taxon>
    </lineage>
</organism>
<feature type="modified residue" description="4-aspartylphosphate" evidence="2">
    <location>
        <position position="52"/>
    </location>
</feature>
<dbReference type="PROSITE" id="PS50109">
    <property type="entry name" value="HIS_KIN"/>
    <property type="match status" value="1"/>
</dbReference>
<dbReference type="SUPFAM" id="SSF52172">
    <property type="entry name" value="CheY-like"/>
    <property type="match status" value="1"/>
</dbReference>
<dbReference type="PROSITE" id="PS50110">
    <property type="entry name" value="RESPONSE_REGULATORY"/>
    <property type="match status" value="1"/>
</dbReference>
<gene>
    <name evidence="5" type="ORF">VB264_15170</name>
</gene>
<dbReference type="PANTHER" id="PTHR43547:SF2">
    <property type="entry name" value="HYBRID SIGNAL TRANSDUCTION HISTIDINE KINASE C"/>
    <property type="match status" value="1"/>
</dbReference>
<comment type="caution">
    <text evidence="5">The sequence shown here is derived from an EMBL/GenBank/DDBJ whole genome shotgun (WGS) entry which is preliminary data.</text>
</comment>
<dbReference type="InterPro" id="IPR011006">
    <property type="entry name" value="CheY-like_superfamily"/>
</dbReference>
<evidence type="ECO:0000313" key="6">
    <source>
        <dbReference type="Proteomes" id="UP001304671"/>
    </source>
</evidence>
<evidence type="ECO:0000313" key="5">
    <source>
        <dbReference type="EMBL" id="MEA5259136.1"/>
    </source>
</evidence>
<dbReference type="SUPFAM" id="SSF47384">
    <property type="entry name" value="Homodimeric domain of signal transducing histidine kinase"/>
    <property type="match status" value="1"/>
</dbReference>
<dbReference type="InterPro" id="IPR036097">
    <property type="entry name" value="HisK_dim/P_sf"/>
</dbReference>
<name>A0ABU5QPX6_9BACT</name>
<keyword evidence="1 2" id="KW-0597">Phosphoprotein</keyword>
<dbReference type="EMBL" id="JAYFUL010000025">
    <property type="protein sequence ID" value="MEA5259136.1"/>
    <property type="molecule type" value="Genomic_DNA"/>
</dbReference>
<dbReference type="CDD" id="cd17574">
    <property type="entry name" value="REC_OmpR"/>
    <property type="match status" value="1"/>
</dbReference>
<evidence type="ECO:0000259" key="3">
    <source>
        <dbReference type="PROSITE" id="PS50109"/>
    </source>
</evidence>
<dbReference type="Gene3D" id="3.40.50.2300">
    <property type="match status" value="1"/>
</dbReference>
<evidence type="ECO:0000256" key="1">
    <source>
        <dbReference type="ARBA" id="ARBA00022553"/>
    </source>
</evidence>
<accession>A0ABU5QPX6</accession>
<reference evidence="5 6" key="1">
    <citation type="submission" date="2023-12" db="EMBL/GenBank/DDBJ databases">
        <title>Novel species of the genus Arcicella isolated from rivers.</title>
        <authorList>
            <person name="Lu H."/>
        </authorList>
    </citation>
    <scope>NUCLEOTIDE SEQUENCE [LARGE SCALE GENOMIC DNA]</scope>
    <source>
        <strain evidence="5 6">LMG 21963</strain>
    </source>
</reference>
<proteinExistence type="predicted"/>
<dbReference type="InterPro" id="IPR003594">
    <property type="entry name" value="HATPase_dom"/>
</dbReference>
<dbReference type="Proteomes" id="UP001304671">
    <property type="component" value="Unassembled WGS sequence"/>
</dbReference>
<feature type="domain" description="Histidine kinase" evidence="3">
    <location>
        <begin position="144"/>
        <end position="363"/>
    </location>
</feature>
<dbReference type="Gene3D" id="3.30.565.10">
    <property type="entry name" value="Histidine kinase-like ATPase, C-terminal domain"/>
    <property type="match status" value="1"/>
</dbReference>
<dbReference type="InterPro" id="IPR001789">
    <property type="entry name" value="Sig_transdc_resp-reg_receiver"/>
</dbReference>
<dbReference type="InterPro" id="IPR005467">
    <property type="entry name" value="His_kinase_dom"/>
</dbReference>
<dbReference type="Pfam" id="PF00072">
    <property type="entry name" value="Response_reg"/>
    <property type="match status" value="1"/>
</dbReference>
<dbReference type="Pfam" id="PF02518">
    <property type="entry name" value="HATPase_c"/>
    <property type="match status" value="1"/>
</dbReference>
<sequence length="363" mass="41809">MPKIVLIEDQLQLAENTKTILEINGFNCYVANRGQEGLDLIEHINPCLVVCDINLDEIDGYEILRQIRSNPRFVSLPFIFLTARADFVDKRRGMNAGADDFLTKPFNARDLVETIRARLEMSSQKNESVGIEIKKNAIDVFYHVSNHEYLTPLNGILNLSEISLDMVRNNQYKDIEPLLEGIYASGARMLRTTRKLLWYNQLSNMVNPWEKTLKSFNSKLNVPELLNEIIREVTKSSLKVLDINVKSHVSNLYGYQEDLIKIMFTELFQNAVNFADPSRKVFSEDRLENQMFVLIIRNNYFGKYTIKTDDIKPFFQAHNPKDMKGTGLGLYIVKEWVESINGEFEVNGEGQLFDVVIKIPLNV</sequence>
<keyword evidence="6" id="KW-1185">Reference proteome</keyword>
<dbReference type="PANTHER" id="PTHR43547">
    <property type="entry name" value="TWO-COMPONENT HISTIDINE KINASE"/>
    <property type="match status" value="1"/>
</dbReference>
<dbReference type="Gene3D" id="1.10.287.130">
    <property type="match status" value="1"/>
</dbReference>
<dbReference type="SMART" id="SM00448">
    <property type="entry name" value="REC"/>
    <property type="match status" value="1"/>
</dbReference>
<evidence type="ECO:0000259" key="4">
    <source>
        <dbReference type="PROSITE" id="PS50110"/>
    </source>
</evidence>